<evidence type="ECO:0000313" key="1">
    <source>
        <dbReference type="EMBL" id="MDP9807142.1"/>
    </source>
</evidence>
<proteinExistence type="predicted"/>
<dbReference type="Proteomes" id="UP001243212">
    <property type="component" value="Unassembled WGS sequence"/>
</dbReference>
<evidence type="ECO:0000313" key="2">
    <source>
        <dbReference type="Proteomes" id="UP001243212"/>
    </source>
</evidence>
<sequence>MSAKSNETIEIMAGTARDRARMWQLCGEILERPTQEFVDRLRSDSLAPQVRETTAWLGDEFEAKDVIGALSAFARRSDRFSAEHDLKELGAEWEKWIHDPEISDFVAQSVIQARTPAGAFAV</sequence>
<accession>A0ABT9NID5</accession>
<organism evidence="1 2">
    <name type="scientific">Trueperella bonasi</name>
    <dbReference type="NCBI Taxonomy" id="312286"/>
    <lineage>
        <taxon>Bacteria</taxon>
        <taxon>Bacillati</taxon>
        <taxon>Actinomycetota</taxon>
        <taxon>Actinomycetes</taxon>
        <taxon>Actinomycetales</taxon>
        <taxon>Actinomycetaceae</taxon>
        <taxon>Trueperella</taxon>
    </lineage>
</organism>
<gene>
    <name evidence="1" type="ORF">J2S70_001724</name>
</gene>
<name>A0ABT9NID5_9ACTO</name>
<comment type="caution">
    <text evidence="1">The sequence shown here is derived from an EMBL/GenBank/DDBJ whole genome shotgun (WGS) entry which is preliminary data.</text>
</comment>
<protein>
    <submittedName>
        <fullName evidence="1">Uncharacterized protein</fullName>
    </submittedName>
</protein>
<dbReference type="EMBL" id="JAUSQX010000001">
    <property type="protein sequence ID" value="MDP9807142.1"/>
    <property type="molecule type" value="Genomic_DNA"/>
</dbReference>
<dbReference type="RefSeq" id="WP_307683313.1">
    <property type="nucleotide sequence ID" value="NZ_JAUSQX010000001.1"/>
</dbReference>
<keyword evidence="2" id="KW-1185">Reference proteome</keyword>
<reference evidence="1 2" key="1">
    <citation type="submission" date="2023-07" db="EMBL/GenBank/DDBJ databases">
        <title>Sequencing the genomes of 1000 actinobacteria strains.</title>
        <authorList>
            <person name="Klenk H.-P."/>
        </authorList>
    </citation>
    <scope>NUCLEOTIDE SEQUENCE [LARGE SCALE GENOMIC DNA]</scope>
    <source>
        <strain evidence="1 2">DSM 17163</strain>
    </source>
</reference>